<dbReference type="EMBL" id="JARSFG010000007">
    <property type="protein sequence ID" value="MEC1177920.1"/>
    <property type="molecule type" value="Genomic_DNA"/>
</dbReference>
<accession>A0AAW9NPI8</accession>
<evidence type="ECO:0000313" key="3">
    <source>
        <dbReference type="Proteomes" id="UP001344888"/>
    </source>
</evidence>
<protein>
    <submittedName>
        <fullName evidence="2">PhnD/SsuA/transferrin family substrate-binding protein</fullName>
    </submittedName>
</protein>
<gene>
    <name evidence="2" type="ORF">P9B03_05440</name>
</gene>
<keyword evidence="1" id="KW-0732">Signal</keyword>
<dbReference type="Proteomes" id="UP001344888">
    <property type="component" value="Unassembled WGS sequence"/>
</dbReference>
<reference evidence="2 3" key="1">
    <citation type="submission" date="2023-03" db="EMBL/GenBank/DDBJ databases">
        <title>Bacillus Genome Sequencing.</title>
        <authorList>
            <person name="Dunlap C."/>
        </authorList>
    </citation>
    <scope>NUCLEOTIDE SEQUENCE [LARGE SCALE GENOMIC DNA]</scope>
    <source>
        <strain evidence="2 3">B-59205</strain>
    </source>
</reference>
<keyword evidence="3" id="KW-1185">Reference proteome</keyword>
<dbReference type="AlphaFoldDB" id="A0AAW9NPI8"/>
<comment type="caution">
    <text evidence="2">The sequence shown here is derived from an EMBL/GenBank/DDBJ whole genome shotgun (WGS) entry which is preliminary data.</text>
</comment>
<name>A0AAW9NPI8_9BACL</name>
<dbReference type="PANTHER" id="PTHR35841">
    <property type="entry name" value="PHOSPHONATES-BINDING PERIPLASMIC PROTEIN"/>
    <property type="match status" value="1"/>
</dbReference>
<sequence length="346" mass="37421">MSKKLVLLMTMILCAIFLAACNSEEGNAAKAKSNEPLVMVWYPNESGSEMAGARDAFGRIFEEATGRKVEQKLTTDYAIAIESIASGNAQVAFMGPQGYIEANNKSADVQPIVVPSGSSGTLEDAVYYSWLAVPKEKADGYKVNGEFALDTIAGKKFSFVSASSTSGFKVPSSSIIAHFTKQDAYKALKQDDLIEANALFPEVLFGDSHQGSAVNMMMGRADVAAFCDTCVSAYVELVEGKENTAGAIYRVKDDAAAPFNNLTGEEFVLISSTPVLNSPFVVNTSALTEEEITKLTELLISDETTNDQTIFVPKDSGEIGLFYKSGDERFVKVEDTWFDPIRKLSE</sequence>
<proteinExistence type="predicted"/>
<dbReference type="SUPFAM" id="SSF53850">
    <property type="entry name" value="Periplasmic binding protein-like II"/>
    <property type="match status" value="1"/>
</dbReference>
<evidence type="ECO:0000256" key="1">
    <source>
        <dbReference type="SAM" id="SignalP"/>
    </source>
</evidence>
<dbReference type="RefSeq" id="WP_326122423.1">
    <property type="nucleotide sequence ID" value="NZ_JARSFG010000007.1"/>
</dbReference>
<evidence type="ECO:0000313" key="2">
    <source>
        <dbReference type="EMBL" id="MEC1177920.1"/>
    </source>
</evidence>
<organism evidence="2 3">
    <name type="scientific">Metasolibacillus meyeri</name>
    <dbReference type="NCBI Taxonomy" id="1071052"/>
    <lineage>
        <taxon>Bacteria</taxon>
        <taxon>Bacillati</taxon>
        <taxon>Bacillota</taxon>
        <taxon>Bacilli</taxon>
        <taxon>Bacillales</taxon>
        <taxon>Caryophanaceae</taxon>
        <taxon>Metasolibacillus</taxon>
    </lineage>
</organism>
<dbReference type="PANTHER" id="PTHR35841:SF1">
    <property type="entry name" value="PHOSPHONATES-BINDING PERIPLASMIC PROTEIN"/>
    <property type="match status" value="1"/>
</dbReference>
<feature type="chain" id="PRO_5043813177" evidence="1">
    <location>
        <begin position="20"/>
        <end position="346"/>
    </location>
</feature>
<dbReference type="PROSITE" id="PS51257">
    <property type="entry name" value="PROKAR_LIPOPROTEIN"/>
    <property type="match status" value="1"/>
</dbReference>
<dbReference type="Pfam" id="PF12974">
    <property type="entry name" value="Phosphonate-bd"/>
    <property type="match status" value="1"/>
</dbReference>
<feature type="signal peptide" evidence="1">
    <location>
        <begin position="1"/>
        <end position="19"/>
    </location>
</feature>
<dbReference type="Gene3D" id="3.40.190.10">
    <property type="entry name" value="Periplasmic binding protein-like II"/>
    <property type="match status" value="2"/>
</dbReference>